<sequence length="95" mass="10255">MNHSFSLCLKEPPYLRSVALKVDELGIVHGVSEDPDEPTDSILPALQASPGLYRPDADQIFPPLPTQTTEHSLYVTHSGAGDVPKSDAHVDADVH</sequence>
<organism evidence="2">
    <name type="scientific">uncultured marine virus</name>
    <dbReference type="NCBI Taxonomy" id="186617"/>
    <lineage>
        <taxon>Viruses</taxon>
        <taxon>environmental samples</taxon>
    </lineage>
</organism>
<proteinExistence type="predicted"/>
<feature type="compositionally biased region" description="Basic and acidic residues" evidence="1">
    <location>
        <begin position="84"/>
        <end position="95"/>
    </location>
</feature>
<name>A0A0F7LAH0_9VIRU</name>
<reference evidence="2" key="1">
    <citation type="journal article" date="2015" name="Front. Microbiol.">
        <title>Combining genomic sequencing methods to explore viral diversity and reveal potential virus-host interactions.</title>
        <authorList>
            <person name="Chow C.E."/>
            <person name="Winget D.M."/>
            <person name="White R.A.III."/>
            <person name="Hallam S.J."/>
            <person name="Suttle C.A."/>
        </authorList>
    </citation>
    <scope>NUCLEOTIDE SEQUENCE</scope>
    <source>
        <strain evidence="2">Oxic1_6</strain>
    </source>
</reference>
<feature type="region of interest" description="Disordered" evidence="1">
    <location>
        <begin position="54"/>
        <end position="95"/>
    </location>
</feature>
<evidence type="ECO:0000313" key="2">
    <source>
        <dbReference type="EMBL" id="AKH48091.1"/>
    </source>
</evidence>
<reference evidence="2" key="2">
    <citation type="submission" date="2015-03" db="EMBL/GenBank/DDBJ databases">
        <authorList>
            <person name="Chow C.-E.T."/>
            <person name="Winget D.M."/>
            <person name="White R.A.III."/>
            <person name="Hallam S.J."/>
            <person name="Suttle C.A."/>
        </authorList>
    </citation>
    <scope>NUCLEOTIDE SEQUENCE</scope>
    <source>
        <strain evidence="2">Oxic1_6</strain>
    </source>
</reference>
<protein>
    <submittedName>
        <fullName evidence="2">Uncharacterized protein</fullName>
    </submittedName>
</protein>
<evidence type="ECO:0000256" key="1">
    <source>
        <dbReference type="SAM" id="MobiDB-lite"/>
    </source>
</evidence>
<accession>A0A0F7LAH0</accession>
<dbReference type="EMBL" id="KR029601">
    <property type="protein sequence ID" value="AKH48091.1"/>
    <property type="molecule type" value="Genomic_DNA"/>
</dbReference>